<dbReference type="RefSeq" id="WP_130544018.1">
    <property type="nucleotide sequence ID" value="NZ_CP042431.1"/>
</dbReference>
<organism evidence="3 4">
    <name type="scientific">Pseudobacter ginsenosidimutans</name>
    <dbReference type="NCBI Taxonomy" id="661488"/>
    <lineage>
        <taxon>Bacteria</taxon>
        <taxon>Pseudomonadati</taxon>
        <taxon>Bacteroidota</taxon>
        <taxon>Chitinophagia</taxon>
        <taxon>Chitinophagales</taxon>
        <taxon>Chitinophagaceae</taxon>
        <taxon>Pseudobacter</taxon>
    </lineage>
</organism>
<sequence length="784" mass="89096">MRTVLKIAINELRDLFYSPVAWVTLIVFMVMCGFFYTSSLFILTQSFHYDMLYNPYFYLLANVRVLSLTGQVFPDVFTNILQYLYLYVPLITMGIINKEFNSGTIRLMYSSPVSIRQIVLGKYLGIMFFNLFFVLIMGIFVVEGFADIVSLDYGPLLSAILGIYLLLCALSAIGFFMSALTSYQIVAAIASFTVLYGLRIIGTLWQEYDFWRDLTYFLSINNRIDWLIKGLIRSKDLLYYLVIITLFVVFTILKLSDGVKRRVWYVRVARYLGVIAAGLLIGYVGSRTGITAYLDTSARKVNTIRPETQAIVHAMKDSALEVTMYTNLFDLINSGSIGVVPARRNAFLDTWEQYTRFKPDIKFRYEYYYHMIPGDSGLYRRFPGKTEQQIAGLLAKGLRLDSALFKSPDEIKKIIDLKSEGYRSVMQLNYRGRKTFLRVLPAELNEMEYVLNQTYFNAAFKRVLGTKMPKLSYITGELERSLVKKGEREYSGQYHLVNLGFDFDTTNLSTHDLPADISVVILADPKMDLSAVVLSKLRKYLDNGGNMLILGEPKKQYVLNPLLQSLGVQLMPGQLVQVDPNETADKITLYSTPYFFDLANHHFLRELKLLWKNNFYPEDMSVIGMAGSTPVAVISDSGFTAAPLFLTKPFTRASPKNNWLKAGKLVTDSAAPVFNASEGDLRFDSLATAIKLTRQLSGNEQRIIVSGDADIISNSGMSELSEYFFSWLTYQQFPVYTPIPAPPPDNDIKASLPWATLQKKLYVWILPGMMLIAGTILLVRRKRK</sequence>
<evidence type="ECO:0000313" key="3">
    <source>
        <dbReference type="EMBL" id="RZS67145.1"/>
    </source>
</evidence>
<protein>
    <submittedName>
        <fullName evidence="3">ABC-2 type transport system permease protein</fullName>
    </submittedName>
</protein>
<feature type="transmembrane region" description="Helical" evidence="1">
    <location>
        <begin position="153"/>
        <end position="176"/>
    </location>
</feature>
<feature type="transmembrane region" description="Helical" evidence="1">
    <location>
        <begin position="20"/>
        <end position="44"/>
    </location>
</feature>
<keyword evidence="1" id="KW-0472">Membrane</keyword>
<dbReference type="SUPFAM" id="SSF52317">
    <property type="entry name" value="Class I glutamine amidotransferase-like"/>
    <property type="match status" value="1"/>
</dbReference>
<feature type="transmembrane region" description="Helical" evidence="1">
    <location>
        <begin position="268"/>
        <end position="286"/>
    </location>
</feature>
<reference evidence="3 4" key="1">
    <citation type="submission" date="2019-02" db="EMBL/GenBank/DDBJ databases">
        <title>Genomic Encyclopedia of Type Strains, Phase IV (KMG-IV): sequencing the most valuable type-strain genomes for metagenomic binning, comparative biology and taxonomic classification.</title>
        <authorList>
            <person name="Goeker M."/>
        </authorList>
    </citation>
    <scope>NUCLEOTIDE SEQUENCE [LARGE SCALE GENOMIC DNA]</scope>
    <source>
        <strain evidence="3 4">DSM 18116</strain>
    </source>
</reference>
<keyword evidence="1" id="KW-1133">Transmembrane helix</keyword>
<dbReference type="GO" id="GO:0005886">
    <property type="term" value="C:plasma membrane"/>
    <property type="evidence" value="ECO:0007669"/>
    <property type="project" value="UniProtKB-SubCell"/>
</dbReference>
<feature type="transmembrane region" description="Helical" evidence="1">
    <location>
        <begin position="80"/>
        <end position="97"/>
    </location>
</feature>
<dbReference type="Proteomes" id="UP000293874">
    <property type="component" value="Unassembled WGS sequence"/>
</dbReference>
<dbReference type="InterPro" id="IPR019196">
    <property type="entry name" value="ABC_transp_unknown"/>
</dbReference>
<dbReference type="Pfam" id="PF12679">
    <property type="entry name" value="ABC2_membrane_2"/>
    <property type="match status" value="1"/>
</dbReference>
<dbReference type="GO" id="GO:0140359">
    <property type="term" value="F:ABC-type transporter activity"/>
    <property type="evidence" value="ECO:0007669"/>
    <property type="project" value="InterPro"/>
</dbReference>
<comment type="caution">
    <text evidence="3">The sequence shown here is derived from an EMBL/GenBank/DDBJ whole genome shotgun (WGS) entry which is preliminary data.</text>
</comment>
<accession>A0A4Q7MFW0</accession>
<dbReference type="PANTHER" id="PTHR43471">
    <property type="entry name" value="ABC TRANSPORTER PERMEASE"/>
    <property type="match status" value="1"/>
</dbReference>
<evidence type="ECO:0000256" key="1">
    <source>
        <dbReference type="SAM" id="Phobius"/>
    </source>
</evidence>
<evidence type="ECO:0000313" key="4">
    <source>
        <dbReference type="Proteomes" id="UP000293874"/>
    </source>
</evidence>
<dbReference type="EMBL" id="SGXA01000004">
    <property type="protein sequence ID" value="RZS67145.1"/>
    <property type="molecule type" value="Genomic_DNA"/>
</dbReference>
<evidence type="ECO:0000259" key="2">
    <source>
        <dbReference type="Pfam" id="PF09822"/>
    </source>
</evidence>
<dbReference type="Pfam" id="PF09822">
    <property type="entry name" value="ABC_transp_aux"/>
    <property type="match status" value="1"/>
</dbReference>
<name>A0A4Q7MFW0_9BACT</name>
<proteinExistence type="predicted"/>
<feature type="transmembrane region" description="Helical" evidence="1">
    <location>
        <begin position="237"/>
        <end position="256"/>
    </location>
</feature>
<keyword evidence="1" id="KW-0812">Transmembrane</keyword>
<feature type="transmembrane region" description="Helical" evidence="1">
    <location>
        <begin position="761"/>
        <end position="779"/>
    </location>
</feature>
<gene>
    <name evidence="3" type="ORF">EV199_5530</name>
</gene>
<feature type="domain" description="ABC-type uncharacterised transport system" evidence="2">
    <location>
        <begin position="473"/>
        <end position="718"/>
    </location>
</feature>
<keyword evidence="4" id="KW-1185">Reference proteome</keyword>
<feature type="transmembrane region" description="Helical" evidence="1">
    <location>
        <begin position="118"/>
        <end position="141"/>
    </location>
</feature>
<feature type="transmembrane region" description="Helical" evidence="1">
    <location>
        <begin position="183"/>
        <end position="205"/>
    </location>
</feature>
<dbReference type="AlphaFoldDB" id="A0A4Q7MFW0"/>
<dbReference type="InterPro" id="IPR029062">
    <property type="entry name" value="Class_I_gatase-like"/>
</dbReference>
<dbReference type="OrthoDB" id="9794512at2"/>